<sequence>MSYNREEASFPATPSPPSSNALYEDYGLTHQQWCNYEYPEEPLDVINAQLATVTRELGSTGASPSPSPAANDDDIDNSMDLDNPRLVASQLQARDSVTSRGRVSTVAKRPAEGTALIGTDFVAKSDPVRAAIMANLTKEARTATLPPGVPHRKQLDLLRDMPLRRQLSLRISYEDFYRTCPDYWDATAGYLVGEVVPEPCIYYKAGNGLFVECVVVPPQLGSDRQPLGRVCMSCAYQSSGGKCSFHPNHNQWKERTDRERKEREGNAILSSRYRYHEINSLVAVANFVIYDLSVLWHRPDSLDPALAGRAWAGASAGADADADPVTGSKYLLEALILV</sequence>
<evidence type="ECO:0000313" key="3">
    <source>
        <dbReference type="Proteomes" id="UP000297527"/>
    </source>
</evidence>
<dbReference type="Proteomes" id="UP000297527">
    <property type="component" value="Unassembled WGS sequence"/>
</dbReference>
<feature type="region of interest" description="Disordered" evidence="1">
    <location>
        <begin position="56"/>
        <end position="79"/>
    </location>
</feature>
<dbReference type="AlphaFoldDB" id="A0A4Z1IYB1"/>
<evidence type="ECO:0000313" key="2">
    <source>
        <dbReference type="EMBL" id="TGO61567.1"/>
    </source>
</evidence>
<dbReference type="Pfam" id="PF12511">
    <property type="entry name" value="DUF3716"/>
    <property type="match status" value="1"/>
</dbReference>
<keyword evidence="3" id="KW-1185">Reference proteome</keyword>
<comment type="caution">
    <text evidence="2">The sequence shown here is derived from an EMBL/GenBank/DDBJ whole genome shotgun (WGS) entry which is preliminary data.</text>
</comment>
<organism evidence="2 3">
    <name type="scientific">Botryotinia convoluta</name>
    <dbReference type="NCBI Taxonomy" id="54673"/>
    <lineage>
        <taxon>Eukaryota</taxon>
        <taxon>Fungi</taxon>
        <taxon>Dikarya</taxon>
        <taxon>Ascomycota</taxon>
        <taxon>Pezizomycotina</taxon>
        <taxon>Leotiomycetes</taxon>
        <taxon>Helotiales</taxon>
        <taxon>Sclerotiniaceae</taxon>
        <taxon>Botryotinia</taxon>
    </lineage>
</organism>
<protein>
    <submittedName>
        <fullName evidence="2">Uncharacterized protein</fullName>
    </submittedName>
</protein>
<reference evidence="2 3" key="1">
    <citation type="submission" date="2017-12" db="EMBL/GenBank/DDBJ databases">
        <title>Comparative genomics of Botrytis spp.</title>
        <authorList>
            <person name="Valero-Jimenez C.A."/>
            <person name="Tapia P."/>
            <person name="Veloso J."/>
            <person name="Silva-Moreno E."/>
            <person name="Staats M."/>
            <person name="Valdes J.H."/>
            <person name="Van Kan J.A.L."/>
        </authorList>
    </citation>
    <scope>NUCLEOTIDE SEQUENCE [LARGE SCALE GENOMIC DNA]</scope>
    <source>
        <strain evidence="2 3">MUCL11595</strain>
    </source>
</reference>
<dbReference type="EMBL" id="PQXN01000026">
    <property type="protein sequence ID" value="TGO61567.1"/>
    <property type="molecule type" value="Genomic_DNA"/>
</dbReference>
<dbReference type="InterPro" id="IPR022190">
    <property type="entry name" value="DUF3716"/>
</dbReference>
<gene>
    <name evidence="2" type="ORF">BCON_0026g00110</name>
</gene>
<proteinExistence type="predicted"/>
<name>A0A4Z1IYB1_9HELO</name>
<evidence type="ECO:0000256" key="1">
    <source>
        <dbReference type="SAM" id="MobiDB-lite"/>
    </source>
</evidence>
<dbReference type="OrthoDB" id="4338738at2759"/>
<feature type="region of interest" description="Disordered" evidence="1">
    <location>
        <begin position="1"/>
        <end position="23"/>
    </location>
</feature>
<accession>A0A4Z1IYB1</accession>